<proteinExistence type="predicted"/>
<reference evidence="1" key="1">
    <citation type="submission" date="2022-12" db="EMBL/GenBank/DDBJ databases">
        <title>Genome Sequence of Lasiodiplodia mahajangana.</title>
        <authorList>
            <person name="Buettner E."/>
        </authorList>
    </citation>
    <scope>NUCLEOTIDE SEQUENCE</scope>
    <source>
        <strain evidence="1">VT137</strain>
    </source>
</reference>
<dbReference type="EMBL" id="JAPUUL010001234">
    <property type="protein sequence ID" value="KAJ8127962.1"/>
    <property type="molecule type" value="Genomic_DNA"/>
</dbReference>
<organism evidence="1 2">
    <name type="scientific">Lasiodiplodia mahajangana</name>
    <dbReference type="NCBI Taxonomy" id="1108764"/>
    <lineage>
        <taxon>Eukaryota</taxon>
        <taxon>Fungi</taxon>
        <taxon>Dikarya</taxon>
        <taxon>Ascomycota</taxon>
        <taxon>Pezizomycotina</taxon>
        <taxon>Dothideomycetes</taxon>
        <taxon>Dothideomycetes incertae sedis</taxon>
        <taxon>Botryosphaeriales</taxon>
        <taxon>Botryosphaeriaceae</taxon>
        <taxon>Lasiodiplodia</taxon>
    </lineage>
</organism>
<keyword evidence="2" id="KW-1185">Reference proteome</keyword>
<gene>
    <name evidence="1" type="ORF">O1611_g5675</name>
</gene>
<dbReference type="Proteomes" id="UP001153332">
    <property type="component" value="Unassembled WGS sequence"/>
</dbReference>
<comment type="caution">
    <text evidence="1">The sequence shown here is derived from an EMBL/GenBank/DDBJ whole genome shotgun (WGS) entry which is preliminary data.</text>
</comment>
<protein>
    <submittedName>
        <fullName evidence="1">Uncharacterized protein</fullName>
    </submittedName>
</protein>
<accession>A0ACC2JKZ7</accession>
<name>A0ACC2JKZ7_9PEZI</name>
<evidence type="ECO:0000313" key="1">
    <source>
        <dbReference type="EMBL" id="KAJ8127962.1"/>
    </source>
</evidence>
<sequence length="1089" mass="123928">MGNSIDGPTPDAAAEAQRLVRQINEENGFLSEEGLDGIGPPDHATRRKVEIAMLRKDEIIGAGVLTLAKNLYTSSARFVFELLQNADDNNFSRATARREVPYVLFRIFSDKVILECNEDGFTSENLRALCAIGQSSKVGAQGYIGEKGIGFKSVFMAAWQVHIQSNAFSFTFTHRKGDSGMGMISPVWRAPEEGVDASVTRITLTLHQHDDPAIQEQQYNNIINLFNKLQGTSLLFLRKLRRVHLSFHNEAGIPTSYVEHSLHGIGRVTVRKTSWLDGGPKVLEDKLYHVTKHITGNVPASENRSYASEERRVDADTEIVLAFPLTKDSIPIDDENQDVFAFLPIKTMGFKFLMHTDFVTEASRQDIVITSRRNQGLRRGIADCFIKAVKQFSQHPTLQFQWMRWLPRRDAYPWGDFWQYLLDAIDARIKTSSIFRCQTGKEFKTISSLRELDHDFLDEAGNPLFRDLSPAIYLSQEYASTDLKILKPLGLRRLSINGIIDIVSTDLRSKDPSRIRGKKTDDDWHSRTARLLLSCLKKGTTEQRQCFLSMGLVPLSTGKWSSTEMVQLYYYYCEGGIEIPEGLNLELVSPIAAGNPERRALFDELGVLVAPIRFIQDKIFSLSQTTVNDDISSLQIAISHLSAAGKVRSAKKVWTYLPKCKLSELLRDCGYTSMVMHDAYLEEAPARPPAATLSWEDWLCQYLNLRRCLRLGRWDGERECMRASLELLSVSAKHPERVVDVLQTSFAFYKNLLAKSDSLVSRIKRLIVLDKSGREIQLGKTYLPLPELKEFYSRFAEGEEFPFLQLPDPITSGTYHEKWGFLVDTFGVGYIKDFNFYLRALEVISQFEDADVPIKRPGRFLDLYRIIQGACETSSDRDDARYMVKWYNEKLPLVFIPAYSDDPDCMVKLDACVWAGPGNLRTAYPLESLYTTRFKLAEADLESLRQYFKCTLAVPDCNWEHYTNEIRELKNSDDTDFDWINDLYHFLNDEREGMDESKEDDLQDAFESEPLIYADINGSSCWHTVSQCIWSSATQIQGRVPLNEAYPDLKEFFVDLLGVATLTLEMTHDELILKGSSDRTPLVRGDNDI</sequence>
<evidence type="ECO:0000313" key="2">
    <source>
        <dbReference type="Proteomes" id="UP001153332"/>
    </source>
</evidence>